<evidence type="ECO:0000313" key="1">
    <source>
        <dbReference type="EMBL" id="SHF25598.1"/>
    </source>
</evidence>
<dbReference type="Pfam" id="PF19463">
    <property type="entry name" value="DUF6000"/>
    <property type="match status" value="1"/>
</dbReference>
<dbReference type="EMBL" id="FQUQ01000002">
    <property type="protein sequence ID" value="SHF25598.1"/>
    <property type="molecule type" value="Genomic_DNA"/>
</dbReference>
<proteinExistence type="predicted"/>
<accession>A0A1M5A5N1</accession>
<dbReference type="InterPro" id="IPR046042">
    <property type="entry name" value="DUF6000"/>
</dbReference>
<protein>
    <submittedName>
        <fullName evidence="1">Uncharacterized protein</fullName>
    </submittedName>
</protein>
<keyword evidence="2" id="KW-1185">Reference proteome</keyword>
<dbReference type="RefSeq" id="WP_073230603.1">
    <property type="nucleotide sequence ID" value="NZ_FQUQ01000002.1"/>
</dbReference>
<gene>
    <name evidence="1" type="ORF">SAMN04488522_102599</name>
</gene>
<evidence type="ECO:0000313" key="2">
    <source>
        <dbReference type="Proteomes" id="UP000184287"/>
    </source>
</evidence>
<name>A0A1M5A5N1_9SPHI</name>
<dbReference type="OrthoDB" id="8702693at2"/>
<organism evidence="1 2">
    <name type="scientific">Pedobacter caeni</name>
    <dbReference type="NCBI Taxonomy" id="288992"/>
    <lineage>
        <taxon>Bacteria</taxon>
        <taxon>Pseudomonadati</taxon>
        <taxon>Bacteroidota</taxon>
        <taxon>Sphingobacteriia</taxon>
        <taxon>Sphingobacteriales</taxon>
        <taxon>Sphingobacteriaceae</taxon>
        <taxon>Pedobacter</taxon>
    </lineage>
</organism>
<dbReference type="AlphaFoldDB" id="A0A1M5A5N1"/>
<dbReference type="STRING" id="288992.SAMN04488522_102599"/>
<reference evidence="2" key="1">
    <citation type="submission" date="2016-11" db="EMBL/GenBank/DDBJ databases">
        <authorList>
            <person name="Varghese N."/>
            <person name="Submissions S."/>
        </authorList>
    </citation>
    <scope>NUCLEOTIDE SEQUENCE [LARGE SCALE GENOMIC DNA]</scope>
    <source>
        <strain evidence="2">DSM 16990</strain>
    </source>
</reference>
<sequence length="327" mass="38431">MGNLYEQLKRHVAGGGFIHKTPFEDLHSYKNEEDLSPEFRDKWCAPFYMNIGGTNQVLVDQLIEVRDQISYEIVLKLLGDFDWRTRQTGAFFAAIKGFKDLTDVIGTHFLKSELTYAGKVYAYTLASFNTPEGIDYLERYLDYYLLKPDLWFDQREAMEALTYLDKINQTDLAAKYHNNWLKFVKKKDNWKKEINLEGIEAQMKLIEKVKNFDPDYVSKSTEYGLTFSYISTPGIIGRRPQCISKQLHQYTCLYFLDWLDTEHVEYLLDELNKAMNGLAYDDYPSSDLYMEEIWLHYPSVTIADHLTIPMEDFKCILEEWGEFIKQG</sequence>
<dbReference type="Proteomes" id="UP000184287">
    <property type="component" value="Unassembled WGS sequence"/>
</dbReference>